<dbReference type="Gene3D" id="1.25.40.10">
    <property type="entry name" value="Tetratricopeptide repeat domain"/>
    <property type="match status" value="5"/>
</dbReference>
<evidence type="ECO:0000313" key="6">
    <source>
        <dbReference type="Proteomes" id="UP000324632"/>
    </source>
</evidence>
<reference evidence="5 6" key="1">
    <citation type="journal article" date="2019" name="Mol. Ecol. Resour.">
        <title>Chromosome-level genome assembly of Triplophysa tibetana, a fish adapted to the harsh high-altitude environment of the Tibetan Plateau.</title>
        <authorList>
            <person name="Yang X."/>
            <person name="Liu H."/>
            <person name="Ma Z."/>
            <person name="Zou Y."/>
            <person name="Zou M."/>
            <person name="Mao Y."/>
            <person name="Li X."/>
            <person name="Wang H."/>
            <person name="Chen T."/>
            <person name="Wang W."/>
            <person name="Yang R."/>
        </authorList>
    </citation>
    <scope>NUCLEOTIDE SEQUENCE [LARGE SCALE GENOMIC DNA]</scope>
    <source>
        <strain evidence="5">TTIB1903HZAU</strain>
        <tissue evidence="5">Muscle</tissue>
    </source>
</reference>
<evidence type="ECO:0000313" key="5">
    <source>
        <dbReference type="EMBL" id="KAA0716367.1"/>
    </source>
</evidence>
<dbReference type="SUPFAM" id="SSF48452">
    <property type="entry name" value="TPR-like"/>
    <property type="match status" value="2"/>
</dbReference>
<dbReference type="SMART" id="SM00028">
    <property type="entry name" value="TPR"/>
    <property type="match status" value="10"/>
</dbReference>
<dbReference type="InterPro" id="IPR011990">
    <property type="entry name" value="TPR-like_helical_dom_sf"/>
</dbReference>
<keyword evidence="1" id="KW-0677">Repeat</keyword>
<dbReference type="PROSITE" id="PS50005">
    <property type="entry name" value="TPR"/>
    <property type="match status" value="1"/>
</dbReference>
<dbReference type="AlphaFoldDB" id="A0A5A9P6S1"/>
<keyword evidence="2 3" id="KW-0802">TPR repeat</keyword>
<evidence type="ECO:0000256" key="2">
    <source>
        <dbReference type="ARBA" id="ARBA00022803"/>
    </source>
</evidence>
<name>A0A5A9P6S1_9TELE</name>
<feature type="repeat" description="TPR" evidence="3">
    <location>
        <begin position="88"/>
        <end position="121"/>
    </location>
</feature>
<organism evidence="5 6">
    <name type="scientific">Triplophysa tibetana</name>
    <dbReference type="NCBI Taxonomy" id="1572043"/>
    <lineage>
        <taxon>Eukaryota</taxon>
        <taxon>Metazoa</taxon>
        <taxon>Chordata</taxon>
        <taxon>Craniata</taxon>
        <taxon>Vertebrata</taxon>
        <taxon>Euteleostomi</taxon>
        <taxon>Actinopterygii</taxon>
        <taxon>Neopterygii</taxon>
        <taxon>Teleostei</taxon>
        <taxon>Ostariophysi</taxon>
        <taxon>Cypriniformes</taxon>
        <taxon>Nemacheilidae</taxon>
        <taxon>Triplophysa</taxon>
    </lineage>
</organism>
<evidence type="ECO:0000256" key="3">
    <source>
        <dbReference type="PROSITE-ProRule" id="PRU00339"/>
    </source>
</evidence>
<feature type="region of interest" description="Disordered" evidence="4">
    <location>
        <begin position="535"/>
        <end position="570"/>
    </location>
</feature>
<gene>
    <name evidence="5" type="ORF">E1301_Tti001802</name>
</gene>
<dbReference type="PANTHER" id="PTHR45153">
    <property type="entry name" value="TETRATRICOPEPTIDE REPEAT PROTEIN 16"/>
    <property type="match status" value="1"/>
</dbReference>
<proteinExistence type="predicted"/>
<dbReference type="Proteomes" id="UP000324632">
    <property type="component" value="Chromosome 9"/>
</dbReference>
<dbReference type="InterPro" id="IPR013105">
    <property type="entry name" value="TPR_2"/>
</dbReference>
<comment type="caution">
    <text evidence="5">The sequence shown here is derived from an EMBL/GenBank/DDBJ whole genome shotgun (WGS) entry which is preliminary data.</text>
</comment>
<dbReference type="PANTHER" id="PTHR45153:SF1">
    <property type="entry name" value="TETRATRICOPEPTIDE REPEAT PROTEIN 16"/>
    <property type="match status" value="1"/>
</dbReference>
<evidence type="ECO:0000256" key="4">
    <source>
        <dbReference type="SAM" id="MobiDB-lite"/>
    </source>
</evidence>
<dbReference type="Pfam" id="PF13432">
    <property type="entry name" value="TPR_16"/>
    <property type="match status" value="1"/>
</dbReference>
<dbReference type="Pfam" id="PF07719">
    <property type="entry name" value="TPR_2"/>
    <property type="match status" value="1"/>
</dbReference>
<keyword evidence="6" id="KW-1185">Reference proteome</keyword>
<protein>
    <submittedName>
        <fullName evidence="5">Tetratricopeptide repeat protein 16</fullName>
    </submittedName>
</protein>
<dbReference type="EMBL" id="SOYY01000009">
    <property type="protein sequence ID" value="KAA0716367.1"/>
    <property type="molecule type" value="Genomic_DNA"/>
</dbReference>
<accession>A0A5A9P6S1</accession>
<feature type="compositionally biased region" description="Basic and acidic residues" evidence="4">
    <location>
        <begin position="549"/>
        <end position="570"/>
    </location>
</feature>
<evidence type="ECO:0000256" key="1">
    <source>
        <dbReference type="ARBA" id="ARBA00022737"/>
    </source>
</evidence>
<sequence>MSGKLLLKKKADHHYQAGVNAMSQFEFEFEKAVSCFSKAILLQPQQTQFYVQRAEAYLQLCDFQSAALDYKLACMLEPQNEVYSQKLAFIYYLQGQCLYDLGMSVEALESFTKAAEINPTFRPYHMRSLACLTALGRFSDCLRLVSNWLETGDPSADLFTLRARLHKQLNQMTLCYHDVRSALRLKPGCQEASVLLKNLQETAERSHHAAVEKALMGELSDALGKINTALEYNPSKAHYYLFRGILYRRLKDFTAAIDDFVLAVGLCGIGEEPTEGEEHETSGALGGDAQTQLVLTYNDFAVQCFSKGLYREAVVLLNKAIEKQRDESALFINRGDCFFKQSEWMFALADYQLGEEMDPDNMAIQLRLAVIHNTMGLHRFNKKKYQEAADKFSVAIKHNPAVVQYYENRAKAYSKAGRLEEEKQDAIRVLILDPTNEQARITSHGHNMVALLLRLLPGCSLSDIMSCATAQSVERQMMAKIEAFKQAASEVSRIGKMGLVEDDIHTHASLTDDDPKQKVQKAQVDRKLVQSKQQLNQAVKKALHQRRPLRSDRPRLAPTPHEREETDTQERPYVWRKFRGLGLNC</sequence>
<dbReference type="InterPro" id="IPR019734">
    <property type="entry name" value="TPR_rpt"/>
</dbReference>